<name>A0A0G1ME01_9BACT</name>
<comment type="subcellular location">
    <subcellularLocation>
        <location evidence="1">Membrane</location>
        <topology evidence="1">Multi-pass membrane protein</topology>
    </subcellularLocation>
</comment>
<dbReference type="AlphaFoldDB" id="A0A0G1ME01"/>
<evidence type="ECO:0000313" key="7">
    <source>
        <dbReference type="EMBL" id="KKU06551.1"/>
    </source>
</evidence>
<evidence type="ECO:0000256" key="3">
    <source>
        <dbReference type="ARBA" id="ARBA00022989"/>
    </source>
</evidence>
<dbReference type="PANTHER" id="PTHR37422:SF13">
    <property type="entry name" value="LIPOPOLYSACCHARIDE BIOSYNTHESIS PROTEIN PA4999-RELATED"/>
    <property type="match status" value="1"/>
</dbReference>
<accession>A0A0G1ME01</accession>
<evidence type="ECO:0000256" key="2">
    <source>
        <dbReference type="ARBA" id="ARBA00022692"/>
    </source>
</evidence>
<evidence type="ECO:0000256" key="5">
    <source>
        <dbReference type="SAM" id="Phobius"/>
    </source>
</evidence>
<feature type="transmembrane region" description="Helical" evidence="5">
    <location>
        <begin position="20"/>
        <end position="41"/>
    </location>
</feature>
<reference evidence="7 8" key="1">
    <citation type="journal article" date="2015" name="Nature">
        <title>rRNA introns, odd ribosomes, and small enigmatic genomes across a large radiation of phyla.</title>
        <authorList>
            <person name="Brown C.T."/>
            <person name="Hug L.A."/>
            <person name="Thomas B.C."/>
            <person name="Sharon I."/>
            <person name="Castelle C.J."/>
            <person name="Singh A."/>
            <person name="Wilkins M.J."/>
            <person name="Williams K.H."/>
            <person name="Banfield J.F."/>
        </authorList>
    </citation>
    <scope>NUCLEOTIDE SEQUENCE [LARGE SCALE GENOMIC DNA]</scope>
</reference>
<feature type="transmembrane region" description="Helical" evidence="5">
    <location>
        <begin position="313"/>
        <end position="335"/>
    </location>
</feature>
<dbReference type="PANTHER" id="PTHR37422">
    <property type="entry name" value="TEICHURONIC ACID BIOSYNTHESIS PROTEIN TUAE"/>
    <property type="match status" value="1"/>
</dbReference>
<feature type="domain" description="O-antigen ligase-related" evidence="6">
    <location>
        <begin position="260"/>
        <end position="477"/>
    </location>
</feature>
<comment type="caution">
    <text evidence="7">The sequence shown here is derived from an EMBL/GenBank/DDBJ whole genome shotgun (WGS) entry which is preliminary data.</text>
</comment>
<evidence type="ECO:0000256" key="1">
    <source>
        <dbReference type="ARBA" id="ARBA00004141"/>
    </source>
</evidence>
<organism evidence="7 8">
    <name type="scientific">Candidatus Magasanikbacteria bacterium GW2011_GWA2_45_39</name>
    <dbReference type="NCBI Taxonomy" id="1619041"/>
    <lineage>
        <taxon>Bacteria</taxon>
        <taxon>Candidatus Magasanikiibacteriota</taxon>
    </lineage>
</organism>
<feature type="transmembrane region" description="Helical" evidence="5">
    <location>
        <begin position="48"/>
        <end position="73"/>
    </location>
</feature>
<keyword evidence="2 5" id="KW-0812">Transmembrane</keyword>
<dbReference type="EMBL" id="LCKX01000029">
    <property type="protein sequence ID" value="KKU06551.1"/>
    <property type="molecule type" value="Genomic_DNA"/>
</dbReference>
<dbReference type="Proteomes" id="UP000033999">
    <property type="component" value="Unassembled WGS sequence"/>
</dbReference>
<feature type="transmembrane region" description="Helical" evidence="5">
    <location>
        <begin position="464"/>
        <end position="485"/>
    </location>
</feature>
<proteinExistence type="predicted"/>
<feature type="transmembrane region" description="Helical" evidence="5">
    <location>
        <begin position="176"/>
        <end position="194"/>
    </location>
</feature>
<feature type="transmembrane region" description="Helical" evidence="5">
    <location>
        <begin position="255"/>
        <end position="270"/>
    </location>
</feature>
<feature type="transmembrane region" description="Helical" evidence="5">
    <location>
        <begin position="146"/>
        <end position="164"/>
    </location>
</feature>
<feature type="transmembrane region" description="Helical" evidence="5">
    <location>
        <begin position="223"/>
        <end position="243"/>
    </location>
</feature>
<keyword evidence="3 5" id="KW-1133">Transmembrane helix</keyword>
<sequence>MKNMLPTLSLPFGWNMNKLMLVLFNIFAGIVLIALSHNGVLPLDSVNFIFFSCVGFLFALYRPGWAFLFLIGMLPYEIISIAPESFGIAIRPYQWLLVLVALALLVRLALKRFPLDKLVPNFWDMSVVIFSISTFLSAFMSDHKTIAIKLSIILFSFILLYFVTRIFVRSIDDVRMLLPFLLSSFLVITLYAMWQNLFFMSGRESFEVMAGRPNATFSEADWLGGYLAMMITALIALIVSPSLVSKYASIKQTRLIASMLLFFGFIALIITVSRSAWLSALSGILIALVLFGWQRGVFDALRWQNRQVLKRAFSVMFFIAIPFFLALLAVFVFGLSPFDLLDRSKSIASGEQKITIACEKEIVLPKKIGSIGELASFGCSHINLEDIAAERTAGRYVAEVLRNDPNVEIRQSIYTKITLLIKEHWLTGIGFGVVSQYLGADERPASPSLGGGAGFNASNIFLEVWLGAGIVGFLAFIFFWFGLGLRWLFMACQGNSPLALVLGSMFISITVFNLFNSGLFLAWFFVFLAFLVMPVSETAHE</sequence>
<feature type="transmembrane region" description="Helical" evidence="5">
    <location>
        <begin position="122"/>
        <end position="140"/>
    </location>
</feature>
<dbReference type="InterPro" id="IPR051533">
    <property type="entry name" value="WaaL-like"/>
</dbReference>
<gene>
    <name evidence="7" type="ORF">UX10_C0029G0016</name>
</gene>
<dbReference type="Pfam" id="PF04932">
    <property type="entry name" value="Wzy_C"/>
    <property type="match status" value="1"/>
</dbReference>
<dbReference type="InterPro" id="IPR007016">
    <property type="entry name" value="O-antigen_ligase-rel_domated"/>
</dbReference>
<feature type="transmembrane region" description="Helical" evidence="5">
    <location>
        <begin position="93"/>
        <end position="110"/>
    </location>
</feature>
<evidence type="ECO:0000259" key="6">
    <source>
        <dbReference type="Pfam" id="PF04932"/>
    </source>
</evidence>
<keyword evidence="4 5" id="KW-0472">Membrane</keyword>
<dbReference type="GO" id="GO:0016020">
    <property type="term" value="C:membrane"/>
    <property type="evidence" value="ECO:0007669"/>
    <property type="project" value="UniProtKB-SubCell"/>
</dbReference>
<feature type="transmembrane region" description="Helical" evidence="5">
    <location>
        <begin position="497"/>
        <end position="515"/>
    </location>
</feature>
<evidence type="ECO:0000256" key="4">
    <source>
        <dbReference type="ARBA" id="ARBA00023136"/>
    </source>
</evidence>
<protein>
    <recommendedName>
        <fullName evidence="6">O-antigen ligase-related domain-containing protein</fullName>
    </recommendedName>
</protein>
<feature type="transmembrane region" description="Helical" evidence="5">
    <location>
        <begin position="521"/>
        <end position="539"/>
    </location>
</feature>
<evidence type="ECO:0000313" key="8">
    <source>
        <dbReference type="Proteomes" id="UP000033999"/>
    </source>
</evidence>
<feature type="transmembrane region" description="Helical" evidence="5">
    <location>
        <begin position="276"/>
        <end position="293"/>
    </location>
</feature>